<gene>
    <name evidence="4" type="ORF">ACFPRH_11660</name>
</gene>
<dbReference type="InterPro" id="IPR009057">
    <property type="entry name" value="Homeodomain-like_sf"/>
</dbReference>
<dbReference type="Gene3D" id="1.10.10.60">
    <property type="entry name" value="Homeodomain-like"/>
    <property type="match status" value="1"/>
</dbReference>
<organism evidence="4 5">
    <name type="scientific">Streptomyces amakusaensis</name>
    <dbReference type="NCBI Taxonomy" id="67271"/>
    <lineage>
        <taxon>Bacteria</taxon>
        <taxon>Bacillati</taxon>
        <taxon>Actinomycetota</taxon>
        <taxon>Actinomycetes</taxon>
        <taxon>Kitasatosporales</taxon>
        <taxon>Streptomycetaceae</taxon>
        <taxon>Streptomyces</taxon>
    </lineage>
</organism>
<proteinExistence type="predicted"/>
<sequence length="263" mass="27866">MTIIAGQGDATVSMTLLWAGPDEEAPRRAPGPKPALSLDAVVAAGIAVADAETLAGLSMRTVAERLGRTSMALYTYVPGKAELLDLMYDRAHAELSSDPDPGGEWRAAVTSWAAGLRAFCLRHPWVLQISYARPVLGPHEQAVLESLARILYGAGLPPRTLRPVVASLFDFVRGSARTAADARLAATATGVSDEEWWAGRAALLGRVAPDFAERFPYSVRLAGEDATAGEGSSWERRLDEAFTIGLDVLLDGIEAARTAPEGG</sequence>
<name>A0ABW0AHG8_9ACTN</name>
<evidence type="ECO:0000313" key="4">
    <source>
        <dbReference type="EMBL" id="MFC5152391.1"/>
    </source>
</evidence>
<evidence type="ECO:0000256" key="2">
    <source>
        <dbReference type="ARBA" id="ARBA00023163"/>
    </source>
</evidence>
<dbReference type="RefSeq" id="WP_344478358.1">
    <property type="nucleotide sequence ID" value="NZ_BAAASB010000009.1"/>
</dbReference>
<dbReference type="SUPFAM" id="SSF48498">
    <property type="entry name" value="Tetracyclin repressor-like, C-terminal domain"/>
    <property type="match status" value="1"/>
</dbReference>
<evidence type="ECO:0000313" key="5">
    <source>
        <dbReference type="Proteomes" id="UP001596160"/>
    </source>
</evidence>
<dbReference type="InterPro" id="IPR004111">
    <property type="entry name" value="Repressor_TetR_C"/>
</dbReference>
<comment type="caution">
    <text evidence="4">The sequence shown here is derived from an EMBL/GenBank/DDBJ whole genome shotgun (WGS) entry which is preliminary data.</text>
</comment>
<reference evidence="5" key="1">
    <citation type="journal article" date="2019" name="Int. J. Syst. Evol. Microbiol.">
        <title>The Global Catalogue of Microorganisms (GCM) 10K type strain sequencing project: providing services to taxonomists for standard genome sequencing and annotation.</title>
        <authorList>
            <consortium name="The Broad Institute Genomics Platform"/>
            <consortium name="The Broad Institute Genome Sequencing Center for Infectious Disease"/>
            <person name="Wu L."/>
            <person name="Ma J."/>
        </authorList>
    </citation>
    <scope>NUCLEOTIDE SEQUENCE [LARGE SCALE GENOMIC DNA]</scope>
    <source>
        <strain evidence="5">PCU 266</strain>
    </source>
</reference>
<dbReference type="SUPFAM" id="SSF46689">
    <property type="entry name" value="Homeodomain-like"/>
    <property type="match status" value="1"/>
</dbReference>
<keyword evidence="5" id="KW-1185">Reference proteome</keyword>
<dbReference type="Pfam" id="PF02909">
    <property type="entry name" value="TetR_C_1"/>
    <property type="match status" value="1"/>
</dbReference>
<evidence type="ECO:0000259" key="3">
    <source>
        <dbReference type="Pfam" id="PF02909"/>
    </source>
</evidence>
<dbReference type="Proteomes" id="UP001596160">
    <property type="component" value="Unassembled WGS sequence"/>
</dbReference>
<evidence type="ECO:0000256" key="1">
    <source>
        <dbReference type="ARBA" id="ARBA00023015"/>
    </source>
</evidence>
<feature type="domain" description="Tetracycline repressor TetR C-terminal" evidence="3">
    <location>
        <begin position="99"/>
        <end position="255"/>
    </location>
</feature>
<keyword evidence="1" id="KW-0805">Transcription regulation</keyword>
<protein>
    <submittedName>
        <fullName evidence="4">TetR/AcrR family transcriptional regulator C-terminal domain-containing protein</fullName>
    </submittedName>
</protein>
<dbReference type="InterPro" id="IPR036271">
    <property type="entry name" value="Tet_transcr_reg_TetR-rel_C_sf"/>
</dbReference>
<dbReference type="Gene3D" id="1.10.357.10">
    <property type="entry name" value="Tetracycline Repressor, domain 2"/>
    <property type="match status" value="1"/>
</dbReference>
<keyword evidence="2" id="KW-0804">Transcription</keyword>
<accession>A0ABW0AHG8</accession>
<dbReference type="EMBL" id="JBHSKP010000006">
    <property type="protein sequence ID" value="MFC5152391.1"/>
    <property type="molecule type" value="Genomic_DNA"/>
</dbReference>